<keyword evidence="1" id="KW-0732">Signal</keyword>
<evidence type="ECO:0000313" key="4">
    <source>
        <dbReference type="Proteomes" id="UP000193900"/>
    </source>
</evidence>
<dbReference type="PROSITE" id="PS50206">
    <property type="entry name" value="RHODANESE_3"/>
    <property type="match status" value="1"/>
</dbReference>
<dbReference type="RefSeq" id="WP_085880876.1">
    <property type="nucleotide sequence ID" value="NZ_FWFZ01000042.1"/>
</dbReference>
<evidence type="ECO:0000256" key="1">
    <source>
        <dbReference type="SAM" id="SignalP"/>
    </source>
</evidence>
<dbReference type="OrthoDB" id="9812109at2"/>
<name>A0A1Y5U1P3_9RHOB</name>
<feature type="chain" id="PRO_5012802862" description="Rhodanese domain-containing protein" evidence="1">
    <location>
        <begin position="29"/>
        <end position="157"/>
    </location>
</feature>
<dbReference type="EMBL" id="FWFZ01000042">
    <property type="protein sequence ID" value="SLN76449.1"/>
    <property type="molecule type" value="Genomic_DNA"/>
</dbReference>
<dbReference type="Gene3D" id="3.40.250.10">
    <property type="entry name" value="Rhodanese-like domain"/>
    <property type="match status" value="1"/>
</dbReference>
<dbReference type="InterPro" id="IPR036873">
    <property type="entry name" value="Rhodanese-like_dom_sf"/>
</dbReference>
<accession>A0A1Y5U1P3</accession>
<organism evidence="3 4">
    <name type="scientific">Roseisalinus antarcticus</name>
    <dbReference type="NCBI Taxonomy" id="254357"/>
    <lineage>
        <taxon>Bacteria</taxon>
        <taxon>Pseudomonadati</taxon>
        <taxon>Pseudomonadota</taxon>
        <taxon>Alphaproteobacteria</taxon>
        <taxon>Rhodobacterales</taxon>
        <taxon>Roseobacteraceae</taxon>
        <taxon>Roseisalinus</taxon>
    </lineage>
</organism>
<evidence type="ECO:0000313" key="3">
    <source>
        <dbReference type="EMBL" id="SLN76449.1"/>
    </source>
</evidence>
<reference evidence="3 4" key="1">
    <citation type="submission" date="2017-03" db="EMBL/GenBank/DDBJ databases">
        <authorList>
            <person name="Afonso C.L."/>
            <person name="Miller P.J."/>
            <person name="Scott M.A."/>
            <person name="Spackman E."/>
            <person name="Goraichik I."/>
            <person name="Dimitrov K.M."/>
            <person name="Suarez D.L."/>
            <person name="Swayne D.E."/>
        </authorList>
    </citation>
    <scope>NUCLEOTIDE SEQUENCE [LARGE SCALE GENOMIC DNA]</scope>
    <source>
        <strain evidence="3 4">CECT 7023</strain>
    </source>
</reference>
<dbReference type="Proteomes" id="UP000193900">
    <property type="component" value="Unassembled WGS sequence"/>
</dbReference>
<proteinExistence type="predicted"/>
<dbReference type="InterPro" id="IPR001763">
    <property type="entry name" value="Rhodanese-like_dom"/>
</dbReference>
<keyword evidence="4" id="KW-1185">Reference proteome</keyword>
<evidence type="ECO:0000259" key="2">
    <source>
        <dbReference type="PROSITE" id="PS50206"/>
    </source>
</evidence>
<feature type="domain" description="Rhodanese" evidence="2">
    <location>
        <begin position="44"/>
        <end position="144"/>
    </location>
</feature>
<dbReference type="AlphaFoldDB" id="A0A1Y5U1P3"/>
<feature type="signal peptide" evidence="1">
    <location>
        <begin position="1"/>
        <end position="28"/>
    </location>
</feature>
<dbReference type="SUPFAM" id="SSF52821">
    <property type="entry name" value="Rhodanese/Cell cycle control phosphatase"/>
    <property type="match status" value="1"/>
</dbReference>
<gene>
    <name evidence="3" type="ORF">ROA7023_04171</name>
</gene>
<protein>
    <recommendedName>
        <fullName evidence="2">Rhodanese domain-containing protein</fullName>
    </recommendedName>
</protein>
<sequence>MTRFLDRRLVLLGLSAAPLWLAASRALAQSRAIWSAKEAHDALLGDTARVIDVRSRAEWQETGVGAGVWPISMHEDGFAERLFAAKVLAGAREAGLICATGGRSAALLDTLTRSGHAGFANVSEGMLGSPRGPGWLAAGLPVVPLDTALASLPDDLR</sequence>